<keyword evidence="5" id="KW-0966">Cell projection</keyword>
<comment type="subcellular location">
    <subcellularLocation>
        <location evidence="1">Cell projection</location>
        <location evidence="1">Cilium</location>
    </subcellularLocation>
    <subcellularLocation>
        <location evidence="2">Cytoplasm</location>
    </subcellularLocation>
</comment>
<feature type="compositionally biased region" description="Basic and acidic residues" evidence="7">
    <location>
        <begin position="3395"/>
        <end position="3445"/>
    </location>
</feature>
<dbReference type="InterPro" id="IPR013783">
    <property type="entry name" value="Ig-like_fold"/>
</dbReference>
<evidence type="ECO:0000256" key="2">
    <source>
        <dbReference type="ARBA" id="ARBA00004496"/>
    </source>
</evidence>
<feature type="region of interest" description="Disordered" evidence="7">
    <location>
        <begin position="2534"/>
        <end position="2577"/>
    </location>
</feature>
<feature type="region of interest" description="Disordered" evidence="7">
    <location>
        <begin position="5989"/>
        <end position="6170"/>
    </location>
</feature>
<keyword evidence="10" id="KW-1185">Reference proteome</keyword>
<dbReference type="PANTHER" id="PTHR23053">
    <property type="entry name" value="DLEC1 DELETED IN LUNG AND ESOPHAGEAL CANCER 1"/>
    <property type="match status" value="1"/>
</dbReference>
<feature type="compositionally biased region" description="Basic residues" evidence="7">
    <location>
        <begin position="3130"/>
        <end position="3140"/>
    </location>
</feature>
<dbReference type="InterPro" id="IPR053879">
    <property type="entry name" value="HYDIN_VesB_CFA65-like_Ig"/>
</dbReference>
<dbReference type="PANTHER" id="PTHR23053:SF0">
    <property type="entry name" value="HYDROCEPHALUS-INDUCING PROTEIN HOMOLOG"/>
    <property type="match status" value="1"/>
</dbReference>
<feature type="compositionally biased region" description="Basic residues" evidence="7">
    <location>
        <begin position="6017"/>
        <end position="6035"/>
    </location>
</feature>
<sequence>MEELKSNAMNRNKQEMYDNNEEYFKFNEEEENAFFLKPTEFVQNREKILKEFVSKKYDDIIKKNILKENIACTYFQVIPNIVTFTTYDPFKKYERIVSLKNIDKNARYFKLELEENDIFKISYISDKKKKIAPGMIFSFKVEFYPKSYENYEYDLQIYSENKSFTLPIRCINDEIILDVQDEIIIGETPIYMKSEKNITIKNIGKYENKFQLTLNPPFYVNSYMDMLKEGEITQIKIMFIPVENKTYEDYMIINYENGISTYTKIQGKGIVADVYIKDKEITADDIYINTSKEISIFIKNLSFFLLTYNLVKYRVYECKYDNSSSDIIDVNFEEDHKIIEKIFISDNELLDRNIIENELYKNSADYECEDTYTSSTSPSEKRDEDKLTDNEILNIDLGEKDKDKYNNYDKDIDIYNDKYNDKDRSEEIEYEQEYVNELYESKDDIHNFQYSDNSSYNKYTKKKIMDVYPKYKKLYSDTDETITVSICPSFASFFKIVLFLFIKGYKKEEKIVIYLKSIAPEIIISNRLQKIDNILINTFKTLSFELINNSQYDIPVKVEKIEDKYNELHMESSKFIILKNSKYIFKIIYVAKINGYSEKVFVIHQKCTKVINKLYIISNCLYPDIVFDVEQINFNQVSHSFEYENSFHITNNSDLIVNYSFKISDELKDQIKILNNCNKLEKFGKEKITIMFCPKNIGTYLCNIEFFLNEIKTYKKIIPFYAICCKPEVECYPVFLNIDPMIIDKKYTEQVKIMNNSEDTDVKYELILDEEIYDICDLEVSDSKGIIKRKNFTFLDICIKSKIIGYILIVVKIKISGYEDLLFLNIKGCCTCPTIKIIPSIIDFEKCNCLDVKEKIIEIKNESPINAFISLSNELPIFNYSANNFYIEPYDSVFVHIYGRCLETTLYNDLLRVNVHRKEDIIIPIKAQGIGSPILITESCIDFDVIHTNKKYFHELIIFNKGTNERNIYFLFESEKKKKKKNEHAEIFNVTPKNLCIKGEGETVCILSAFNSKEEKCEDILYIYENTINKKKVSNNFKKINIAASFVYPEVEICDIAKFVFNFHEQVEKGINEGAEKDKENDGIEEKIKHMKDINKLMQEIEIKNLKNANIKFILSTKKPFFVESDVIELRSKEKKKIALFFDIDFLNNKMNNKYHENLIVNFFENSKRQKYEISGETVYPNIVMNKTFIDFQYILKNLYAQETVEIKNVCNFKVYFKWFFEENNIYKNFSEVFNIHPNRGYLLPQEKKIITITYNSINENYYNINILCHIKNGPMYTLKLIAGYSDIKYKINKKELNYNIHYKSIGEDFLTIHNTGKIKLFIEILYNIKLPSLLYTNINNFFIEPNNSKDIIFYFIPGIPLNLNGKVLIKICNFEEIEIKLYSNSYCNILHLNIDDDTDNIVHTGKSEIMDGVHYSSEDGEQRVQSIISDTRSDKFKHIENLINNSLLFTDENIYYENQREILIKKLKKMYTNIFLSLKAYIEDILDEYFNLSCKNNNNLSEVDFGLDKIPKENILLDENGTFSNTNASEIDSSSNPKQTYNMISILKNYCPKNNSTRFIDLLRSFILNQKDDNYILSSFSRLKKLVNFEKVSCFYYISNELILKYLKRVILESNIELKAFSLNIGNLIINEKKESVINVINVSHDKIIVSYNLKNLETKDIRLTYEQNEINRNDSINFKIVIQKNSTNENVFFEKAFLCLHDNNYYTINIKFNYIIPDILLYYRQMYFEKTEIKNCLCKINRLINAKDVNIKFKIKNIIFYNKKLEYYHLKKKPQIFVYPTKGIIKKNFYLDIRIFFEPSNEYKNAKIDIEIFIYHSNFTKTIEVYLNSVRDRVQVDPCDIIVEPLLFNSGEVYKTLKIINLSDYSKYLYIYKVDNYYKYLESFIYDLLMIHKQLYIEKNHEKDLFYSNLVYYLIDLYKKKIEDIRNNGKIGDFINDNVTIHKICDQNNQDKKPQVQVTKENKEESYTIDYGIKKDLKKSEFRECINANKDSNKGEKDKDKRRKKNDLGEWDKTEEEKDKNKGNKWKIKGDWDKKEGDKDKEKDEKVQKYQRDELTKKKKHIELLTDFKPLEKHDSNESAIESEYQQKSIIILENKIKILEELIRRNENKYNYFEEYLKIIKTKNKVKENYLVLCPKYINHKKIGSYLLNNGALHFSKKRETNKGFQYDDNSLLTISKIIHWCNEINEKDSNYPFNVKNSFVHYIMHEKNINRNKYSYKKIRISNRNMDDILGNVEHTKNCTYSYENNLDYYISEMLNMREKKKEGCEEGNDNEKKEAKEEVIEEENEEEDELHDHVNDKKKKNKAPNEIFKNEDTDEERTNNENKAIQPQKDNIGDKGKNEKLIYIYKNQFKRKLNISKIKPKIDNKQITYINKKENNYINGKRQNQQTSSTYDEKIFFNKYNLKYKFEYINYFFHFALLNDEAFMNDVRSFLKLSMTEKKKNKSENTIKKKNNFTSLFEKILKKILLSPLYINGVVFFFKKNDYINSEQFFRTFLKIKLDENINIIYLNPIESYEEFFNTSNFSDRKKENECLKTSAEHETEEEQNGKKWKETNHKKGKETNDKKKNGANDGKANDLIDAQRIKYFYENLIRKYQEKIERKLKEKEKIEKTIESLNINVNTNESPTNLYYVHNNEKKKKDMDVIKGKKELKGQTENIVHNEKLEENESSVVLTETDISRGFFKNAEKLECGKDNEIFDENNINVREYLDDRECHTYNSVEKLYEKIIINKKKNNLNKQVISELNMFCVKRNEKIDIKIIKYNKKVNKINNYLKTNNYVDFVGFYKELKIILHVLLKQYLIKGNNYSSKLFSPFESSDVTIDTIQNEREHEYNILESGREEGEKEEKKNNTFLKSIRIELSDKYIEKIYEHDIDIANVDGKEIDNMMTCTEKKQNDNCIIEGGDNIKIVSNEKIYNILSSHDIKKTYAEVTNKREKLREKMLDEKDYNVPMTLSRNITVSHLDVNKKGGDVKTVMYKNDELKKYLKQSFVHVNFLYFFINEEVCFRKWDILNIISNFIQEKYRNIKTCAYFFDIPESKIYDTFNLRSFIQTKKNLEKWKNNFYINDEMEEIEQGVKKGGEKGEEYRENENRNRQMELCENPTIEGGIHHEQKVTENADIKNDMTTGKGKKKKKSGKKKDREKEEKAKREKGKNIKEKDEVEKEKGMKDEREKGETEKDEGQKGETEKDEGQKDEIEKDETEKDEGQKDEREKGETEKDEGQKDEIEKDEMEKRKKEKDKKDKDNVNKSDYEKEGEKHKSREKSKKEKGNEKNIEHEKDKEMKKERGKEEIKESEKGCKDERVKKEEEGKKKKRTEKKGKEKEENKEKEKAEKAEKAEKEKREKRRNEVEKKDNKGKIERDEKINKEKETINHKQNETKVQMEEGKKNKRQKGAREKEEKRKKDNTDEVKDNEKKKTDEVFQDTKEVKNKKEKYENKNSERKESYKKKSITNEYTTKIQKYNINEKEVEEEVYFEELEKKKYEIKDEYDYMFYNVCNSYNKNELIGNVQKNNDQNIIEFLQIDTSYDKKDEIRYKNLTHVMLEKNNYIELYIKINTCKIINLRKYICLIDMLGNYHFLNVHIVIDKPKIYSNPYFIFTNSVSISNNKTNCFILIKKLYNFDKVLIGRTLPMFKNIIQSELTEHCEKYLLDYLINFEGINSSKRKATKFIADKFKVDKFKVKKINITKFKVDKLKAENSATINVLNYSEKGKSTTKYMDVLKKDAPLNIDIYKHLYKHIQVLNLYNSSYFDCFVELSFENMSYNSCNNLTTNDRSSSDQNFLIHNDFYVYPSKFFVLSKKCKKIIILFLPRNTNSFFEKLLLSIYSIKNEINDGNSKKDSICKNNKKTDIISTTINENSSILPYDNLFYNNIDISNKKIGNNIYDIFSLCLKGEGIKCSLKIDQNYLNFHKVLLYSIQRKTVEIKNNNYCDIIWFIDSNDLKDNLLLHINPVRGSLLKNEKKIITITVNTNNVNIIKKNIKINYVENKLPKNDNEKKIIYFTPITVEAEICKSFIQVDVDMLDENEDEKFVSLVDYDKISGEKEKLKNDNISKSIISLKSSKLTHSNNTLSDVIEKDINFKHVQVNKTKSCLFKIKNTGKVKISFFVELNDESFLNFISIDKVSDTINSNEMKNIKLKLRSCKKTRFQNIPLFIHIYDVDNNYIQSYKYLLSIYFDYNYLKIVPPILNYDSVEVKKEETRFFKIINDGYFDFKYTIKLLKGKIKNKDTHKIIKYSNIMENKEGNKENEMVNPFVISPMKGLIKSKAEQTITVLFNSSEENYYKYIYIIEIDNLMSDISINSKKKNVRGKKEMIDNKYNEVVKIFAYSVKPRICCDVKNIFEEVFILKKTDMYCNFLNYFLSKNSYYNVDDNTLYYKYAYVNEYINERIKISNTSDVNANVKVEIREIDFLNYDNKKGKESKRDKEMEKENQKRRAISSTQDKSTFKFHMRTENYNEVKSKWNFKEDSMGTNNSCSSNTVTMIVKRYQHNYVDICFYSHQIVSKKFLLNVYLVKPQNTLCFSFYISVEFFLPSINLIIPHCLLTQHREDKIFDLGNIHLNSIISFKIKFKNCFKYPVFVNVFFEKLNAIFELNDSYDEQANKQLNNRELKICKDSNGEIGRHVEVKDKNKKKNSVYITTPNDRDENPKISTKLNYVYGENLRSNKNMISQNEENESNRINTILHEQTRENYVEKHDSININRTANYGTCVLEKKDIYLVSNNNSVFNNGTDKILLRKSNSITYFDYKNIKDVIYRSKGGKKKHMFNLGYLYYIGNRNYILKEGDVANFKVKIDKKKLQNEIRSRYTLNDSSMEKITEEMSKGNIADELDESYFEEINNIKGEKKKNKNIKKKDRSNKKNEGNFHEYLKKNSGSALLQYSGAKDVLGCICVKILNNNYEFYNLKFLGNIIESKNYWNFEILKNDIKIAYRNKDASIFKNHINFDLVPINYNHLFKVYYTNENNYPLYFNIELDKKIKNIIDIKPLNGSISPNSSSLFYLQIDVKEPINLMKKQIPCKFSLYPFNKKITKIKSEDGVFDDSIYVSLSSEEIKVAYTKKKIIFKNIPFFNYSQNDVLLENLSNVKLFAELCIVPVGDSDDITSVYSFYPFKEKNIISLLKKFDENSLLKETTMSEQNHIDCLPPVNKKVEKVKNELDVNDIVKQNNKNNELTDNPHNKGEEEKLNEGKSIDEFYLTKYDLNLSGCSENYDRDNDHNNKLDSGYNETRKMNEIIHRGKNDQCKAIKKYFTINGRCKKHINVYCFHHLYKKRFDAVLHIKIKFYDEIIIPIKMIFENFEQNDTFILTDFKYNGLLVDKMDEKKNIQKKKNILVVSRSSLNKINHKIHILNISDKSVEYFFEKADEINIGSNENRKILLNCNNYVFENNSSNNSNNTLECVNPKGCIQENSVSIIKFLFNTFNSINFSGNYNLYVNNKKQEHIEFDMIVIEPLIFFNTSSIHINNLVVGKSYCFVFYLINFDLMDVHFEFDKNSYNSFNNKKEIIKIVPFKGTVKSCYRKNKYMCRHLNKSNKENQNEIKNENKKNTKGNNKNVVNLTGISSPVDSDCTSDISCENNFSEYNISPYDVRNNIIAKKDKEKKRKINISYYYNSNNDRSNNNNNTNDVVREIISSVLSSPSYSSASSVCSMNSSSKTGESSSSFSSNKKKIETKNQKESSILCNTRNKREKADKNILEKWEYLDTSCESDSESSEPKLGDNDENDENNFRNKFFLLNYYFKNIWKTSNYDFEKEIKKILGKGKSKKIKLYFKPYLEQFYNFSLFCKISEKEEPLKMNFKAQVRKININCYIESFDNEKIRLDLENSTNNIKKKNNDMINIYSVVDFKETLIGKKKTSNIVIENLCDYDLLYKYFLQKKDEEISIQCSGSSISKNAPFHISIVYAPINNQKYENYLTLNIADYYLINFKITSVATNFLIHFSFYNYDFGNVILFPILDKKLKIREMETEQLYEESFSSADSSLSSLISTYKINEKRRKMQSYTEKVKSDDTAQGVKGKNAEGKLKRGDKKSKRKEKKMKEKGRKKDNNDEEEGADKEKEKCIERDKEKGTAREKENGVDKENEKGVDREKAKSIDNEKEKDGDKEKEMNIDNEKRKEKAKNRGKDKSSHNGKKKGSERQEDAEKVPSKMENDKEQEKDKNVIDDNEIKGNKKRAKDKLVKNTKEKIKNVNFKKEKETEKEKDDNDIDMLSEEENLNYVETKLDICNNNDEDCYIEYELNERCLKITNPSKRIYLKKKSRISLFILFLPDEEKNYGYKIPFIINNDMTKIVYINITGSASNFKLPCSCNNSNEINFKDVHVDKESINKFTFHNKNSEDISFNVLNYKYLEKYYLSFVKFDNSILHTLKKKEKKTLEIKFVPEKYVNVKIPLYLNISYKGKNIAYYLTCIKLNSVCYKVILKENLLTFNKIDTQEDVSKGENKNYINDINNINEINEMNEINEVKEKLFKYCNNKDSIKSKKIQLHNRGDMNAHFQINYPKKYESFLFFHPKKGIIFSFNLTSIYIFVDTNFISKDIYINEASIELFPKFSKINSKIFFNIFISSCNNILKHKCTFKSNIKTTTDMKTTEEQTNNSEIYQIRKDDKKVIKECGEKNENSQCKVEGENIEYKEKNVNIFSLRNETIITFVTDIRKPISNQIEIFNETESNFKMKYKFFYNENNFFSIVKHEDIIKPNDNGTFEIVYNPLYVQKRKNNTNNYHSTLCGKYLKYCPKIHHISKLVIYYPNDIVKNYILLGYSKNDTYEKKIIYNFKSKSLNDASLRVQNWIDENQELLITHYGCDNDLNATNNDLFFFYINNKFNLSNKEEKNLAFKSLSLREGTFHVMLTFSNEKHEDVYKILLQFEITKCEFLSIKNIKGNKKEILKEQICIYNPLDENIKMDALSDYNYVFFDKSVVLEKKKKKNINIYFCIIKNEIDRNVTISFTNKIMGTYNFKFILNIYMNDFEENFYFNTDLGSIHINDISFKNICNQKINYDVVIEDYDENNKNSKHIFQCIDKTISVKSIDTNYFLKNETLNNLVDKINLTIKYNPPDIRTNKAILKLVSKEGIVYKGLIIGKSVAPKPKGPIFCSSQKTTLISFTNPFFQLKQFFFKVDEHFSVPFENIKVEARQTLQIPVKCKVTSATSGKLLIKSEDDIVWMYYLTGQ</sequence>
<reference evidence="9 10" key="1">
    <citation type="submission" date="2016-06" db="EMBL/GenBank/DDBJ databases">
        <authorList>
            <consortium name="Pathogen Informatics"/>
        </authorList>
    </citation>
    <scope>NUCLEOTIDE SEQUENCE [LARGE SCALE GENOMIC DNA]</scope>
</reference>
<dbReference type="VEuPathDB" id="PlasmoDB:PmUG01_12072900"/>
<dbReference type="OrthoDB" id="442692at2759"/>
<feature type="domain" description="HYDIN/VesB/CFA65-like Ig-like" evidence="8">
    <location>
        <begin position="177"/>
        <end position="268"/>
    </location>
</feature>
<dbReference type="EMBL" id="LT594633">
    <property type="protein sequence ID" value="SCO94131.1"/>
    <property type="molecule type" value="Genomic_DNA"/>
</dbReference>
<evidence type="ECO:0000256" key="6">
    <source>
        <dbReference type="SAM" id="Coils"/>
    </source>
</evidence>
<evidence type="ECO:0000256" key="5">
    <source>
        <dbReference type="ARBA" id="ARBA00023273"/>
    </source>
</evidence>
<protein>
    <recommendedName>
        <fullName evidence="8">HYDIN/VesB/CFA65-like Ig-like domain-containing protein</fullName>
    </recommendedName>
</protein>
<evidence type="ECO:0000256" key="4">
    <source>
        <dbReference type="ARBA" id="ARBA00023069"/>
    </source>
</evidence>
<dbReference type="RefSeq" id="XP_028863407.1">
    <property type="nucleotide sequence ID" value="XM_029006971.1"/>
</dbReference>
<evidence type="ECO:0000256" key="7">
    <source>
        <dbReference type="SAM" id="MobiDB-lite"/>
    </source>
</evidence>
<feature type="coiled-coil region" evidence="6">
    <location>
        <begin position="2591"/>
        <end position="2622"/>
    </location>
</feature>
<evidence type="ECO:0000259" key="8">
    <source>
        <dbReference type="Pfam" id="PF22544"/>
    </source>
</evidence>
<feature type="compositionally biased region" description="Basic and acidic residues" evidence="7">
    <location>
        <begin position="5526"/>
        <end position="5539"/>
    </location>
</feature>
<feature type="compositionally biased region" description="Basic and acidic residues" evidence="7">
    <location>
        <begin position="3320"/>
        <end position="3388"/>
    </location>
</feature>
<feature type="compositionally biased region" description="Low complexity" evidence="7">
    <location>
        <begin position="5632"/>
        <end position="5658"/>
    </location>
</feature>
<dbReference type="InterPro" id="IPR033305">
    <property type="entry name" value="Hydin-like"/>
</dbReference>
<proteinExistence type="predicted"/>
<evidence type="ECO:0000313" key="10">
    <source>
        <dbReference type="Proteomes" id="UP000219813"/>
    </source>
</evidence>
<feature type="region of interest" description="Disordered" evidence="7">
    <location>
        <begin position="5632"/>
        <end position="5669"/>
    </location>
</feature>
<feature type="compositionally biased region" description="Basic and acidic residues" evidence="7">
    <location>
        <begin position="6046"/>
        <end position="6160"/>
    </location>
</feature>
<dbReference type="OMA" id="CYRKNKY"/>
<keyword evidence="3" id="KW-0963">Cytoplasm</keyword>
<feature type="compositionally biased region" description="Acidic residues" evidence="7">
    <location>
        <begin position="2284"/>
        <end position="2294"/>
    </location>
</feature>
<keyword evidence="4" id="KW-0969">Cilium</keyword>
<dbReference type="GO" id="GO:1904158">
    <property type="term" value="P:axonemal central apparatus assembly"/>
    <property type="evidence" value="ECO:0007669"/>
    <property type="project" value="TreeGrafter"/>
</dbReference>
<feature type="compositionally biased region" description="Basic and acidic residues" evidence="7">
    <location>
        <begin position="3141"/>
        <end position="3312"/>
    </location>
</feature>
<feature type="compositionally biased region" description="Basic and acidic residues" evidence="7">
    <location>
        <begin position="3109"/>
        <end position="3124"/>
    </location>
</feature>
<organism evidence="9 10">
    <name type="scientific">Plasmodium malariae</name>
    <dbReference type="NCBI Taxonomy" id="5858"/>
    <lineage>
        <taxon>Eukaryota</taxon>
        <taxon>Sar</taxon>
        <taxon>Alveolata</taxon>
        <taxon>Apicomplexa</taxon>
        <taxon>Aconoidasida</taxon>
        <taxon>Haemosporida</taxon>
        <taxon>Plasmodiidae</taxon>
        <taxon>Plasmodium</taxon>
        <taxon>Plasmodium (Plasmodium)</taxon>
    </lineage>
</organism>
<feature type="compositionally biased region" description="Basic and acidic residues" evidence="7">
    <location>
        <begin position="2265"/>
        <end position="2283"/>
    </location>
</feature>
<accession>A0A1D3SQX9</accession>
<dbReference type="GO" id="GO:0003341">
    <property type="term" value="P:cilium movement"/>
    <property type="evidence" value="ECO:0007669"/>
    <property type="project" value="TreeGrafter"/>
</dbReference>
<dbReference type="GO" id="GO:0005930">
    <property type="term" value="C:axoneme"/>
    <property type="evidence" value="ECO:0007669"/>
    <property type="project" value="TreeGrafter"/>
</dbReference>
<dbReference type="GeneID" id="39870717"/>
<dbReference type="KEGG" id="pmal:PMUG01_12072900"/>
<dbReference type="Pfam" id="PF22544">
    <property type="entry name" value="HYDIN_VesB_CFA65-like_Ig"/>
    <property type="match status" value="1"/>
</dbReference>
<feature type="region of interest" description="Disordered" evidence="7">
    <location>
        <begin position="5526"/>
        <end position="5547"/>
    </location>
</feature>
<dbReference type="Proteomes" id="UP000219813">
    <property type="component" value="Chromosome 12"/>
</dbReference>
<feature type="compositionally biased region" description="Basic and acidic residues" evidence="7">
    <location>
        <begin position="2313"/>
        <end position="2325"/>
    </location>
</feature>
<feature type="region of interest" description="Disordered" evidence="7">
    <location>
        <begin position="2265"/>
        <end position="2338"/>
    </location>
</feature>
<keyword evidence="6" id="KW-0175">Coiled coil</keyword>
<feature type="region of interest" description="Disordered" evidence="7">
    <location>
        <begin position="2015"/>
        <end position="2050"/>
    </location>
</feature>
<gene>
    <name evidence="9" type="primary">PmUG01_12072900</name>
    <name evidence="9" type="ORF">PMUG01_12072900</name>
</gene>
<dbReference type="Gene3D" id="2.60.40.10">
    <property type="entry name" value="Immunoglobulins"/>
    <property type="match status" value="8"/>
</dbReference>
<evidence type="ECO:0000256" key="3">
    <source>
        <dbReference type="ARBA" id="ARBA00022490"/>
    </source>
</evidence>
<dbReference type="Pfam" id="PF24771">
    <property type="entry name" value="Ig_CFAP74_1st"/>
    <property type="match status" value="1"/>
</dbReference>
<evidence type="ECO:0000256" key="1">
    <source>
        <dbReference type="ARBA" id="ARBA00004138"/>
    </source>
</evidence>
<feature type="region of interest" description="Disordered" evidence="7">
    <location>
        <begin position="3105"/>
        <end position="3449"/>
    </location>
</feature>
<feature type="coiled-coil region" evidence="6">
    <location>
        <begin position="6170"/>
        <end position="6203"/>
    </location>
</feature>
<name>A0A1D3SQX9_PLAMA</name>
<evidence type="ECO:0000313" key="9">
    <source>
        <dbReference type="EMBL" id="SCO94131.1"/>
    </source>
</evidence>
<feature type="region of interest" description="Disordered" evidence="7">
    <location>
        <begin position="3078"/>
        <end position="3097"/>
    </location>
</feature>